<sequence>MAQELEFGSRLQKRKDGFKPILMAYESRKEYKAAKLRELKPVVLNNPQILVDKNEGDDTEDEIDEGKGSRGIKVAPKNPKMVVYDHVAAKDPEGRKMGKPIFCFYWLVA</sequence>
<evidence type="ECO:0000313" key="3">
    <source>
        <dbReference type="Proteomes" id="UP001177003"/>
    </source>
</evidence>
<dbReference type="AlphaFoldDB" id="A0AA36A364"/>
<protein>
    <submittedName>
        <fullName evidence="2">Uncharacterized protein</fullName>
    </submittedName>
</protein>
<proteinExistence type="predicted"/>
<organism evidence="2 3">
    <name type="scientific">Lactuca saligna</name>
    <name type="common">Willowleaf lettuce</name>
    <dbReference type="NCBI Taxonomy" id="75948"/>
    <lineage>
        <taxon>Eukaryota</taxon>
        <taxon>Viridiplantae</taxon>
        <taxon>Streptophyta</taxon>
        <taxon>Embryophyta</taxon>
        <taxon>Tracheophyta</taxon>
        <taxon>Spermatophyta</taxon>
        <taxon>Magnoliopsida</taxon>
        <taxon>eudicotyledons</taxon>
        <taxon>Gunneridae</taxon>
        <taxon>Pentapetalae</taxon>
        <taxon>asterids</taxon>
        <taxon>campanulids</taxon>
        <taxon>Asterales</taxon>
        <taxon>Asteraceae</taxon>
        <taxon>Cichorioideae</taxon>
        <taxon>Cichorieae</taxon>
        <taxon>Lactucinae</taxon>
        <taxon>Lactuca</taxon>
    </lineage>
</organism>
<dbReference type="EMBL" id="OX465085">
    <property type="protein sequence ID" value="CAI9303608.1"/>
    <property type="molecule type" value="Genomic_DNA"/>
</dbReference>
<accession>A0AA36A364</accession>
<keyword evidence="3" id="KW-1185">Reference proteome</keyword>
<feature type="compositionally biased region" description="Acidic residues" evidence="1">
    <location>
        <begin position="55"/>
        <end position="64"/>
    </location>
</feature>
<gene>
    <name evidence="2" type="ORF">LSALG_LOCUS42033</name>
</gene>
<reference evidence="2" key="1">
    <citation type="submission" date="2023-04" db="EMBL/GenBank/DDBJ databases">
        <authorList>
            <person name="Vijverberg K."/>
            <person name="Xiong W."/>
            <person name="Schranz E."/>
        </authorList>
    </citation>
    <scope>NUCLEOTIDE SEQUENCE</scope>
</reference>
<evidence type="ECO:0000256" key="1">
    <source>
        <dbReference type="SAM" id="MobiDB-lite"/>
    </source>
</evidence>
<evidence type="ECO:0000313" key="2">
    <source>
        <dbReference type="EMBL" id="CAI9303608.1"/>
    </source>
</evidence>
<feature type="region of interest" description="Disordered" evidence="1">
    <location>
        <begin position="50"/>
        <end position="71"/>
    </location>
</feature>
<dbReference type="Proteomes" id="UP001177003">
    <property type="component" value="Chromosome 9"/>
</dbReference>
<name>A0AA36A364_LACSI</name>